<organism evidence="2 3">
    <name type="scientific">Hyphomonas polymorpha PS728</name>
    <dbReference type="NCBI Taxonomy" id="1280954"/>
    <lineage>
        <taxon>Bacteria</taxon>
        <taxon>Pseudomonadati</taxon>
        <taxon>Pseudomonadota</taxon>
        <taxon>Alphaproteobacteria</taxon>
        <taxon>Hyphomonadales</taxon>
        <taxon>Hyphomonadaceae</taxon>
        <taxon>Hyphomonas</taxon>
    </lineage>
</organism>
<comment type="caution">
    <text evidence="2">The sequence shown here is derived from an EMBL/GenBank/DDBJ whole genome shotgun (WGS) entry which is preliminary data.</text>
</comment>
<proteinExistence type="predicted"/>
<dbReference type="STRING" id="1280954.HPO_11094"/>
<dbReference type="Proteomes" id="UP000027100">
    <property type="component" value="Unassembled WGS sequence"/>
</dbReference>
<keyword evidence="2" id="KW-0449">Lipoprotein</keyword>
<name>A0A062VF89_9PROT</name>
<accession>A0A062VF89</accession>
<evidence type="ECO:0000313" key="2">
    <source>
        <dbReference type="EMBL" id="KCZ98144.1"/>
    </source>
</evidence>
<dbReference type="AlphaFoldDB" id="A0A062VF89"/>
<keyword evidence="1" id="KW-0732">Signal</keyword>
<gene>
    <name evidence="2" type="ORF">HPO_11094</name>
</gene>
<reference evidence="2 3" key="1">
    <citation type="journal article" date="2014" name="Antonie Van Leeuwenhoek">
        <title>Hyphomonas beringensis sp. nov. and Hyphomonas chukchiensis sp. nov., isolated from surface seawater of the Bering Sea and Chukchi Sea.</title>
        <authorList>
            <person name="Li C."/>
            <person name="Lai Q."/>
            <person name="Li G."/>
            <person name="Dong C."/>
            <person name="Wang J."/>
            <person name="Liao Y."/>
            <person name="Shao Z."/>
        </authorList>
    </citation>
    <scope>NUCLEOTIDE SEQUENCE [LARGE SCALE GENOMIC DNA]</scope>
    <source>
        <strain evidence="2 3">PS728</strain>
    </source>
</reference>
<keyword evidence="3" id="KW-1185">Reference proteome</keyword>
<dbReference type="eggNOG" id="ENOG5033XEZ">
    <property type="taxonomic scope" value="Bacteria"/>
</dbReference>
<sequence>MKHLPLLCLALLTACVTAPAGSGNTYPDGLPPDVSRRALLPAAVQANPGLSARDIIAAAHEAAGGEDWRDVKSLYLEGYNIIRRADGSEVLWDRYAMWREFSDSKANAHAAEGKVRIEAWSGETLAMLISFDGETTYDQNGPMPEEVAAKAWASNFGFGAIRNALDEGWTQARLPDDLIDGLPAYMVELTDPAGGKTKFGIRQSDFATVYAGFSTPRGWHERRYSNFFTVPGSRWVQPGRVRLFYDGMKANEAVWTRVEIGAPIDQSVFVISEEPERPTF</sequence>
<dbReference type="PROSITE" id="PS51257">
    <property type="entry name" value="PROKAR_LIPOPROTEIN"/>
    <property type="match status" value="1"/>
</dbReference>
<evidence type="ECO:0000313" key="3">
    <source>
        <dbReference type="Proteomes" id="UP000027100"/>
    </source>
</evidence>
<dbReference type="EMBL" id="ARYM01000012">
    <property type="protein sequence ID" value="KCZ98144.1"/>
    <property type="molecule type" value="Genomic_DNA"/>
</dbReference>
<protein>
    <submittedName>
        <fullName evidence="2">Putative lipoprotein</fullName>
    </submittedName>
</protein>
<feature type="chain" id="PRO_5001615652" evidence="1">
    <location>
        <begin position="21"/>
        <end position="280"/>
    </location>
</feature>
<dbReference type="PATRIC" id="fig|1280954.3.peg.2248"/>
<dbReference type="OrthoDB" id="7620498at2"/>
<dbReference type="RefSeq" id="WP_035598535.1">
    <property type="nucleotide sequence ID" value="NZ_ARYM01000012.1"/>
</dbReference>
<feature type="signal peptide" evidence="1">
    <location>
        <begin position="1"/>
        <end position="20"/>
    </location>
</feature>
<evidence type="ECO:0000256" key="1">
    <source>
        <dbReference type="SAM" id="SignalP"/>
    </source>
</evidence>